<evidence type="ECO:0000313" key="3">
    <source>
        <dbReference type="Proteomes" id="UP000886523"/>
    </source>
</evidence>
<evidence type="ECO:0000313" key="2">
    <source>
        <dbReference type="EMBL" id="KAF9511168.1"/>
    </source>
</evidence>
<accession>A0A9P6ASK4</accession>
<dbReference type="OrthoDB" id="2147163at2759"/>
<reference evidence="2" key="1">
    <citation type="journal article" date="2020" name="Nat. Commun.">
        <title>Large-scale genome sequencing of mycorrhizal fungi provides insights into the early evolution of symbiotic traits.</title>
        <authorList>
            <person name="Miyauchi S."/>
            <person name="Kiss E."/>
            <person name="Kuo A."/>
            <person name="Drula E."/>
            <person name="Kohler A."/>
            <person name="Sanchez-Garcia M."/>
            <person name="Morin E."/>
            <person name="Andreopoulos B."/>
            <person name="Barry K.W."/>
            <person name="Bonito G."/>
            <person name="Buee M."/>
            <person name="Carver A."/>
            <person name="Chen C."/>
            <person name="Cichocki N."/>
            <person name="Clum A."/>
            <person name="Culley D."/>
            <person name="Crous P.W."/>
            <person name="Fauchery L."/>
            <person name="Girlanda M."/>
            <person name="Hayes R.D."/>
            <person name="Keri Z."/>
            <person name="LaButti K."/>
            <person name="Lipzen A."/>
            <person name="Lombard V."/>
            <person name="Magnuson J."/>
            <person name="Maillard F."/>
            <person name="Murat C."/>
            <person name="Nolan M."/>
            <person name="Ohm R.A."/>
            <person name="Pangilinan J."/>
            <person name="Pereira M.F."/>
            <person name="Perotto S."/>
            <person name="Peter M."/>
            <person name="Pfister S."/>
            <person name="Riley R."/>
            <person name="Sitrit Y."/>
            <person name="Stielow J.B."/>
            <person name="Szollosi G."/>
            <person name="Zifcakova L."/>
            <person name="Stursova M."/>
            <person name="Spatafora J.W."/>
            <person name="Tedersoo L."/>
            <person name="Vaario L.M."/>
            <person name="Yamada A."/>
            <person name="Yan M."/>
            <person name="Wang P."/>
            <person name="Xu J."/>
            <person name="Bruns T."/>
            <person name="Baldrian P."/>
            <person name="Vilgalys R."/>
            <person name="Dunand C."/>
            <person name="Henrissat B."/>
            <person name="Grigoriev I.V."/>
            <person name="Hibbett D."/>
            <person name="Nagy L.G."/>
            <person name="Martin F.M."/>
        </authorList>
    </citation>
    <scope>NUCLEOTIDE SEQUENCE</scope>
    <source>
        <strain evidence="2">UP504</strain>
    </source>
</reference>
<dbReference type="Pfam" id="PF01738">
    <property type="entry name" value="DLH"/>
    <property type="match status" value="1"/>
</dbReference>
<keyword evidence="3" id="KW-1185">Reference proteome</keyword>
<dbReference type="PANTHER" id="PTHR47668:SF1">
    <property type="entry name" value="DIENELACTONE HYDROLASE DOMAIN-CONTAINING PROTEIN-RELATED"/>
    <property type="match status" value="1"/>
</dbReference>
<name>A0A9P6ASK4_9AGAM</name>
<organism evidence="2 3">
    <name type="scientific">Hydnum rufescens UP504</name>
    <dbReference type="NCBI Taxonomy" id="1448309"/>
    <lineage>
        <taxon>Eukaryota</taxon>
        <taxon>Fungi</taxon>
        <taxon>Dikarya</taxon>
        <taxon>Basidiomycota</taxon>
        <taxon>Agaricomycotina</taxon>
        <taxon>Agaricomycetes</taxon>
        <taxon>Cantharellales</taxon>
        <taxon>Hydnaceae</taxon>
        <taxon>Hydnum</taxon>
    </lineage>
</organism>
<proteinExistence type="predicted"/>
<dbReference type="AlphaFoldDB" id="A0A9P6ASK4"/>
<dbReference type="Gene3D" id="3.40.50.1820">
    <property type="entry name" value="alpha/beta hydrolase"/>
    <property type="match status" value="1"/>
</dbReference>
<dbReference type="SUPFAM" id="SSF53474">
    <property type="entry name" value="alpha/beta-Hydrolases"/>
    <property type="match status" value="1"/>
</dbReference>
<evidence type="ECO:0000259" key="1">
    <source>
        <dbReference type="Pfam" id="PF01738"/>
    </source>
</evidence>
<sequence length="260" mass="28400">MAEAGITRACCAEPATVSREYTLKGTYAPYAGFDKAYIVGPNDTKRAIIFTYDIFGFFPTTQQAADILADRLNAKVVMPDFAHGKPYDSTRYLNPPPDANVRKEVAEQFFAPKYLDDRVAEIKRVAVALKAEGKTFVGAIGLCWGGRLVLNVGRSPAKELDAVASNHPAALNQTDGDNLLVPVALYPSKDDQAELAETIVKNTKAKPFGAASDFKHFNNMHHGWSGAHAWLDREDNYAAYAEVYGRLSTFFDNASRVAAA</sequence>
<gene>
    <name evidence="2" type="ORF">BS47DRAFT_1347039</name>
</gene>
<dbReference type="InterPro" id="IPR002925">
    <property type="entry name" value="Dienelactn_hydro"/>
</dbReference>
<feature type="domain" description="Dienelactone hydrolase" evidence="1">
    <location>
        <begin position="36"/>
        <end position="253"/>
    </location>
</feature>
<dbReference type="Proteomes" id="UP000886523">
    <property type="component" value="Unassembled WGS sequence"/>
</dbReference>
<dbReference type="EMBL" id="MU129004">
    <property type="protein sequence ID" value="KAF9511168.1"/>
    <property type="molecule type" value="Genomic_DNA"/>
</dbReference>
<protein>
    <recommendedName>
        <fullName evidence="1">Dienelactone hydrolase domain-containing protein</fullName>
    </recommendedName>
</protein>
<dbReference type="PANTHER" id="PTHR47668">
    <property type="entry name" value="DIENELACTONE HYDROLASE FAMILY PROTEIN (AFU_ORTHOLOGUE AFUA_6G01940)"/>
    <property type="match status" value="1"/>
</dbReference>
<dbReference type="GO" id="GO:0016787">
    <property type="term" value="F:hydrolase activity"/>
    <property type="evidence" value="ECO:0007669"/>
    <property type="project" value="InterPro"/>
</dbReference>
<comment type="caution">
    <text evidence="2">The sequence shown here is derived from an EMBL/GenBank/DDBJ whole genome shotgun (WGS) entry which is preliminary data.</text>
</comment>
<dbReference type="InterPro" id="IPR029058">
    <property type="entry name" value="AB_hydrolase_fold"/>
</dbReference>